<keyword evidence="4" id="KW-0411">Iron-sulfur</keyword>
<dbReference type="GO" id="GO:0051536">
    <property type="term" value="F:iron-sulfur cluster binding"/>
    <property type="evidence" value="ECO:0007669"/>
    <property type="project" value="UniProtKB-KW"/>
</dbReference>
<dbReference type="KEGG" id="agi:FSB73_00170"/>
<evidence type="ECO:0000256" key="2">
    <source>
        <dbReference type="ARBA" id="ARBA00023002"/>
    </source>
</evidence>
<dbReference type="OrthoDB" id="668499at2"/>
<reference evidence="5 6" key="1">
    <citation type="journal article" date="2017" name="Int. J. Syst. Evol. Microbiol.">
        <title>Arachidicoccus ginsenosidivorans sp. nov., with ginsenoside-converting activity isolated from ginseng cultivating soil.</title>
        <authorList>
            <person name="Siddiqi M.Z."/>
            <person name="Aslam Z."/>
            <person name="Im W.T."/>
        </authorList>
    </citation>
    <scope>NUCLEOTIDE SEQUENCE [LARGE SCALE GENOMIC DNA]</scope>
    <source>
        <strain evidence="5 6">Gsoil 809</strain>
    </source>
</reference>
<name>A0A5B8VHC1_9BACT</name>
<sequence length="384" mass="43000">MWTFEPHVAENILNKMLEQSGIDLITSTRLDRSRKLNIKKSKDKTGHIIYAIRMVDGNSYQGSVYIDASYEGDLMAMAGVSFTVGREANSKYGETINGVEKALTIKNNLPRGIDPYKIKGDSNSGILDGVLPYLHTEDGEGDDKLQAYCYRMCLTNDSANRIMVQKPDGYKKADFELVTRAAALGEKRFWKLSALPNQKIDANNDSGISMDAIGWNAGYVTATDNQRAVIAARHKYWTLGLIWTVQNDPAMPPVIRKRFGTWGLPKDEFTDNGHFPYALYVREARRMIGDYVISQQDVLKGDAENAIAMGSYVMDSHNTQRYITAQGDVQNEGDVQIAVKNPYQIPYGAIIPQKASARTYLYPYAYQPHISPTVPLEWNPSLCV</sequence>
<dbReference type="Pfam" id="PF12831">
    <property type="entry name" value="FAD_oxidored"/>
    <property type="match status" value="1"/>
</dbReference>
<dbReference type="GO" id="GO:0016491">
    <property type="term" value="F:oxidoreductase activity"/>
    <property type="evidence" value="ECO:0007669"/>
    <property type="project" value="UniProtKB-KW"/>
</dbReference>
<evidence type="ECO:0000313" key="6">
    <source>
        <dbReference type="Proteomes" id="UP000321291"/>
    </source>
</evidence>
<dbReference type="PANTHER" id="PTHR43498">
    <property type="entry name" value="FERREDOXIN:COB-COM HETERODISULFIDE REDUCTASE SUBUNIT A"/>
    <property type="match status" value="1"/>
</dbReference>
<keyword evidence="3" id="KW-0408">Iron</keyword>
<gene>
    <name evidence="5" type="ORF">FSB73_00170</name>
</gene>
<dbReference type="InterPro" id="IPR039650">
    <property type="entry name" value="HdrA-like"/>
</dbReference>
<proteinExistence type="predicted"/>
<dbReference type="Proteomes" id="UP000321291">
    <property type="component" value="Chromosome"/>
</dbReference>
<evidence type="ECO:0000256" key="3">
    <source>
        <dbReference type="ARBA" id="ARBA00023004"/>
    </source>
</evidence>
<keyword evidence="1" id="KW-0479">Metal-binding</keyword>
<keyword evidence="2" id="KW-0560">Oxidoreductase</keyword>
<evidence type="ECO:0000313" key="5">
    <source>
        <dbReference type="EMBL" id="QEC70362.1"/>
    </source>
</evidence>
<protein>
    <submittedName>
        <fullName evidence="5">FAD-dependent oxidoreductase</fullName>
    </submittedName>
</protein>
<keyword evidence="6" id="KW-1185">Reference proteome</keyword>
<organism evidence="5 6">
    <name type="scientific">Arachidicoccus ginsenosidivorans</name>
    <dbReference type="NCBI Taxonomy" id="496057"/>
    <lineage>
        <taxon>Bacteria</taxon>
        <taxon>Pseudomonadati</taxon>
        <taxon>Bacteroidota</taxon>
        <taxon>Chitinophagia</taxon>
        <taxon>Chitinophagales</taxon>
        <taxon>Chitinophagaceae</taxon>
        <taxon>Arachidicoccus</taxon>
    </lineage>
</organism>
<evidence type="ECO:0000256" key="1">
    <source>
        <dbReference type="ARBA" id="ARBA00022723"/>
    </source>
</evidence>
<dbReference type="PANTHER" id="PTHR43498:SF1">
    <property type="entry name" value="COB--COM HETERODISULFIDE REDUCTASE IRON-SULFUR SUBUNIT A"/>
    <property type="match status" value="1"/>
</dbReference>
<dbReference type="RefSeq" id="WP_146779626.1">
    <property type="nucleotide sequence ID" value="NZ_CP042434.1"/>
</dbReference>
<evidence type="ECO:0000256" key="4">
    <source>
        <dbReference type="ARBA" id="ARBA00023014"/>
    </source>
</evidence>
<dbReference type="EMBL" id="CP042434">
    <property type="protein sequence ID" value="QEC70362.1"/>
    <property type="molecule type" value="Genomic_DNA"/>
</dbReference>
<dbReference type="GO" id="GO:0046872">
    <property type="term" value="F:metal ion binding"/>
    <property type="evidence" value="ECO:0007669"/>
    <property type="project" value="UniProtKB-KW"/>
</dbReference>
<dbReference type="AlphaFoldDB" id="A0A5B8VHC1"/>
<accession>A0A5B8VHC1</accession>